<protein>
    <submittedName>
        <fullName evidence="1">Uncharacterized protein</fullName>
    </submittedName>
</protein>
<dbReference type="AlphaFoldDB" id="A0A8C5YNR6"/>
<reference evidence="1" key="2">
    <citation type="submission" date="2025-09" db="UniProtKB">
        <authorList>
            <consortium name="Ensembl"/>
        </authorList>
    </citation>
    <scope>IDENTIFICATION</scope>
</reference>
<name>A0A8C5YNR6_MARMA</name>
<accession>A0A8C5YNR6</accession>
<dbReference type="Ensembl" id="ENSMMMT00000002098.1">
    <property type="protein sequence ID" value="ENSMMMP00000001871.1"/>
    <property type="gene ID" value="ENSMMMG00000001719.1"/>
</dbReference>
<evidence type="ECO:0000313" key="2">
    <source>
        <dbReference type="Proteomes" id="UP000694407"/>
    </source>
</evidence>
<evidence type="ECO:0000313" key="1">
    <source>
        <dbReference type="Ensembl" id="ENSMMMP00000001871.1"/>
    </source>
</evidence>
<sequence>MYQPLLDLSTSEKRGIMIIITDLLGILHLVSRNPMQTEGCSHLLKSVRDNPASALELLDFSDMQVNREFDDLASSVKVEILPGFCIKTNTLVWTQGERCPCSSSICSCFGDLGRQNIRSQSDTAAIKISWLL</sequence>
<keyword evidence="2" id="KW-1185">Reference proteome</keyword>
<dbReference type="Proteomes" id="UP000694407">
    <property type="component" value="Unplaced"/>
</dbReference>
<organism evidence="1 2">
    <name type="scientific">Marmota marmota marmota</name>
    <name type="common">Alpine marmot</name>
    <dbReference type="NCBI Taxonomy" id="9994"/>
    <lineage>
        <taxon>Eukaryota</taxon>
        <taxon>Metazoa</taxon>
        <taxon>Chordata</taxon>
        <taxon>Craniata</taxon>
        <taxon>Vertebrata</taxon>
        <taxon>Euteleostomi</taxon>
        <taxon>Mammalia</taxon>
        <taxon>Eutheria</taxon>
        <taxon>Euarchontoglires</taxon>
        <taxon>Glires</taxon>
        <taxon>Rodentia</taxon>
        <taxon>Sciuromorpha</taxon>
        <taxon>Sciuridae</taxon>
        <taxon>Xerinae</taxon>
        <taxon>Marmotini</taxon>
        <taxon>Marmota</taxon>
    </lineage>
</organism>
<reference evidence="1" key="1">
    <citation type="submission" date="2025-08" db="UniProtKB">
        <authorList>
            <consortium name="Ensembl"/>
        </authorList>
    </citation>
    <scope>IDENTIFICATION</scope>
</reference>
<proteinExistence type="predicted"/>